<dbReference type="Pfam" id="PF01161">
    <property type="entry name" value="PBP"/>
    <property type="match status" value="1"/>
</dbReference>
<dbReference type="CDD" id="cd00865">
    <property type="entry name" value="PEBP_bact_arch"/>
    <property type="match status" value="1"/>
</dbReference>
<dbReference type="AlphaFoldDB" id="A0A9D1YY89"/>
<evidence type="ECO:0000313" key="2">
    <source>
        <dbReference type="EMBL" id="HIY67305.1"/>
    </source>
</evidence>
<comment type="similarity">
    <text evidence="1">Belongs to the UPF0098 family.</text>
</comment>
<name>A0A9D1YY89_9MICO</name>
<reference evidence="2" key="2">
    <citation type="submission" date="2021-04" db="EMBL/GenBank/DDBJ databases">
        <authorList>
            <person name="Gilroy R."/>
        </authorList>
    </citation>
    <scope>NUCLEOTIDE SEQUENCE</scope>
    <source>
        <strain evidence="2">ChiGjej1B1-98</strain>
    </source>
</reference>
<evidence type="ECO:0000256" key="1">
    <source>
        <dbReference type="ARBA" id="ARBA00007120"/>
    </source>
</evidence>
<organism evidence="2 3">
    <name type="scientific">Candidatus Agrococcus pullicola</name>
    <dbReference type="NCBI Taxonomy" id="2838429"/>
    <lineage>
        <taxon>Bacteria</taxon>
        <taxon>Bacillati</taxon>
        <taxon>Actinomycetota</taxon>
        <taxon>Actinomycetes</taxon>
        <taxon>Micrococcales</taxon>
        <taxon>Microbacteriaceae</taxon>
        <taxon>Agrococcus</taxon>
    </lineage>
</organism>
<reference evidence="2" key="1">
    <citation type="journal article" date="2021" name="PeerJ">
        <title>Extensive microbial diversity within the chicken gut microbiome revealed by metagenomics and culture.</title>
        <authorList>
            <person name="Gilroy R."/>
            <person name="Ravi A."/>
            <person name="Getino M."/>
            <person name="Pursley I."/>
            <person name="Horton D.L."/>
            <person name="Alikhan N.F."/>
            <person name="Baker D."/>
            <person name="Gharbi K."/>
            <person name="Hall N."/>
            <person name="Watson M."/>
            <person name="Adriaenssens E.M."/>
            <person name="Foster-Nyarko E."/>
            <person name="Jarju S."/>
            <person name="Secka A."/>
            <person name="Antonio M."/>
            <person name="Oren A."/>
            <person name="Chaudhuri R.R."/>
            <person name="La Ragione R."/>
            <person name="Hildebrand F."/>
            <person name="Pallen M.J."/>
        </authorList>
    </citation>
    <scope>NUCLEOTIDE SEQUENCE</scope>
    <source>
        <strain evidence="2">ChiGjej1B1-98</strain>
    </source>
</reference>
<accession>A0A9D1YY89</accession>
<gene>
    <name evidence="2" type="ORF">H9830_13630</name>
</gene>
<sequence>MTYDPYDALPDVAEFTVTSTSFTDGAALPMPQVSGVMGAGGDDKTPQLAWADAPEGTRSFALTCYDPDAPTASGFWHFAAHGIPADVTSLDEGAFTLDAVSDALADSVRVLRNDGGVRGFVGAAPPPGHGDHRYMFVVHALDVESLDIDEGASPALLGFMMFGHTLGRARITGIFGR</sequence>
<dbReference type="EMBL" id="DXDC01000410">
    <property type="protein sequence ID" value="HIY67305.1"/>
    <property type="molecule type" value="Genomic_DNA"/>
</dbReference>
<dbReference type="SUPFAM" id="SSF49777">
    <property type="entry name" value="PEBP-like"/>
    <property type="match status" value="1"/>
</dbReference>
<dbReference type="PANTHER" id="PTHR30289">
    <property type="entry name" value="UNCHARACTERIZED PROTEIN YBCL-RELATED"/>
    <property type="match status" value="1"/>
</dbReference>
<evidence type="ECO:0000313" key="3">
    <source>
        <dbReference type="Proteomes" id="UP000824005"/>
    </source>
</evidence>
<dbReference type="PANTHER" id="PTHR30289:SF1">
    <property type="entry name" value="PEBP (PHOSPHATIDYLETHANOLAMINE-BINDING PROTEIN) FAMILY PROTEIN"/>
    <property type="match status" value="1"/>
</dbReference>
<dbReference type="Gene3D" id="3.90.280.10">
    <property type="entry name" value="PEBP-like"/>
    <property type="match status" value="1"/>
</dbReference>
<comment type="caution">
    <text evidence="2">The sequence shown here is derived from an EMBL/GenBank/DDBJ whole genome shotgun (WGS) entry which is preliminary data.</text>
</comment>
<dbReference type="InterPro" id="IPR008914">
    <property type="entry name" value="PEBP"/>
</dbReference>
<dbReference type="InterPro" id="IPR036610">
    <property type="entry name" value="PEBP-like_sf"/>
</dbReference>
<proteinExistence type="inferred from homology"/>
<protein>
    <submittedName>
        <fullName evidence="2">YbhB/YbcL family Raf kinase inhibitor-like protein</fullName>
    </submittedName>
</protein>
<dbReference type="NCBIfam" id="TIGR00481">
    <property type="entry name" value="YbhB/YbcL family Raf kinase inhibitor-like protein"/>
    <property type="match status" value="1"/>
</dbReference>
<dbReference type="Proteomes" id="UP000824005">
    <property type="component" value="Unassembled WGS sequence"/>
</dbReference>
<dbReference type="InterPro" id="IPR005247">
    <property type="entry name" value="YbhB_YbcL/LppC-like"/>
</dbReference>